<dbReference type="Proteomes" id="UP000886520">
    <property type="component" value="Chromosome 16"/>
</dbReference>
<keyword evidence="3 12" id="KW-0812">Transmembrane</keyword>
<evidence type="ECO:0000259" key="13">
    <source>
        <dbReference type="PROSITE" id="PS50011"/>
    </source>
</evidence>
<evidence type="ECO:0000256" key="6">
    <source>
        <dbReference type="ARBA" id="ARBA00022741"/>
    </source>
</evidence>
<dbReference type="FunFam" id="1.10.510.10:FF:000095">
    <property type="entry name" value="protein STRUBBELIG-RECEPTOR FAMILY 8"/>
    <property type="match status" value="1"/>
</dbReference>
<evidence type="ECO:0000256" key="3">
    <source>
        <dbReference type="ARBA" id="ARBA00022692"/>
    </source>
</evidence>
<evidence type="ECO:0000256" key="7">
    <source>
        <dbReference type="ARBA" id="ARBA00022840"/>
    </source>
</evidence>
<keyword evidence="9 12" id="KW-0472">Membrane</keyword>
<dbReference type="InterPro" id="IPR001611">
    <property type="entry name" value="Leu-rich_rpt"/>
</dbReference>
<dbReference type="GO" id="GO:0005524">
    <property type="term" value="F:ATP binding"/>
    <property type="evidence" value="ECO:0007669"/>
    <property type="project" value="UniProtKB-KW"/>
</dbReference>
<keyword evidence="7" id="KW-0067">ATP-binding</keyword>
<evidence type="ECO:0000256" key="5">
    <source>
        <dbReference type="ARBA" id="ARBA00022737"/>
    </source>
</evidence>
<evidence type="ECO:0000256" key="9">
    <source>
        <dbReference type="ARBA" id="ARBA00023136"/>
    </source>
</evidence>
<dbReference type="GO" id="GO:0016020">
    <property type="term" value="C:membrane"/>
    <property type="evidence" value="ECO:0007669"/>
    <property type="project" value="UniProtKB-SubCell"/>
</dbReference>
<dbReference type="InterPro" id="IPR011009">
    <property type="entry name" value="Kinase-like_dom_sf"/>
</dbReference>
<protein>
    <recommendedName>
        <fullName evidence="13">Protein kinase domain-containing protein</fullName>
    </recommendedName>
</protein>
<reference evidence="14" key="1">
    <citation type="submission" date="2021-01" db="EMBL/GenBank/DDBJ databases">
        <title>Adiantum capillus-veneris genome.</title>
        <authorList>
            <person name="Fang Y."/>
            <person name="Liao Q."/>
        </authorList>
    </citation>
    <scope>NUCLEOTIDE SEQUENCE</scope>
    <source>
        <strain evidence="14">H3</strain>
        <tissue evidence="14">Leaf</tissue>
    </source>
</reference>
<keyword evidence="2" id="KW-0433">Leucine-rich repeat</keyword>
<sequence length="631" mass="68350">MKGNDSSVTCMGARILHFGYILPLLLCLYTCKGYADLAGDADGLLLFKKSVDVYGVLEWDIGRNVCEWEGVNCTGLSSSSLRVTTVRLPGRALSGRIPNASLGRLAELRVLSLHDNSLSDGLPTDLSNCTFIRSIYLQHNSFSGSLPPDFSSWPNLLHLDLSFNNFSASIPPSLGNLTQLKSIYLQNNFLSGPIPSLNIPSLVNFSVANNQLEGAIPNTTTYSHLAEASFSGNNLCGFPLQPCGVEAPGPFEGNGAAPRKHHRGLSVGAIAGLVVGLCFGLLCVVLLCFTAVKKGSAKDSKKTSKPVTNGSLNASSSDPRAAAYVSSTASNVDYKKLVFLEGVEHRFDLEDLLRASAEVLGKGSIGTSYKAVLESGLVVAVKRLKDVTTERHEFEGHMVGIGRLQHDNLVPLIAYYYSKDEKLLVTEYVPNGSLSALLHGNKGVNHTPLDWDARVRIALGAAIGIDYLHEHMCVHGNIKSSNILLRKKYTSCVSDYGMSELVSASPAANRVMGYRAPEAVDLKRTNAKGDVYSYGVLLLELLTGREPANAAKSGEGLDLPRWVQSVVKEEWSAHVFDDELMKYISGTQEDEMMQMLHIAMSCVAPSPDQRPSMKQVIEFLQGLKKSQTENH</sequence>
<organism evidence="14 15">
    <name type="scientific">Adiantum capillus-veneris</name>
    <name type="common">Maidenhair fern</name>
    <dbReference type="NCBI Taxonomy" id="13818"/>
    <lineage>
        <taxon>Eukaryota</taxon>
        <taxon>Viridiplantae</taxon>
        <taxon>Streptophyta</taxon>
        <taxon>Embryophyta</taxon>
        <taxon>Tracheophyta</taxon>
        <taxon>Polypodiopsida</taxon>
        <taxon>Polypodiidae</taxon>
        <taxon>Polypodiales</taxon>
        <taxon>Pteridineae</taxon>
        <taxon>Pteridaceae</taxon>
        <taxon>Vittarioideae</taxon>
        <taxon>Adiantum</taxon>
    </lineage>
</organism>
<feature type="transmembrane region" description="Helical" evidence="12">
    <location>
        <begin position="267"/>
        <end position="292"/>
    </location>
</feature>
<dbReference type="Gene3D" id="1.10.510.10">
    <property type="entry name" value="Transferase(Phosphotransferase) domain 1"/>
    <property type="match status" value="1"/>
</dbReference>
<dbReference type="PANTHER" id="PTHR48010:SF76">
    <property type="entry name" value="INACTIVE RECEPTOR KINASE RLK902-RELATED"/>
    <property type="match status" value="1"/>
</dbReference>
<proteinExistence type="predicted"/>
<feature type="compositionally biased region" description="Polar residues" evidence="11">
    <location>
        <begin position="305"/>
        <end position="318"/>
    </location>
</feature>
<dbReference type="InterPro" id="IPR032675">
    <property type="entry name" value="LRR_dom_sf"/>
</dbReference>
<dbReference type="SUPFAM" id="SSF52058">
    <property type="entry name" value="L domain-like"/>
    <property type="match status" value="1"/>
</dbReference>
<feature type="domain" description="Protein kinase" evidence="13">
    <location>
        <begin position="354"/>
        <end position="631"/>
    </location>
</feature>
<evidence type="ECO:0000313" key="15">
    <source>
        <dbReference type="Proteomes" id="UP000886520"/>
    </source>
</evidence>
<dbReference type="PROSITE" id="PS50011">
    <property type="entry name" value="PROTEIN_KINASE_DOM"/>
    <property type="match status" value="1"/>
</dbReference>
<dbReference type="GO" id="GO:0004672">
    <property type="term" value="F:protein kinase activity"/>
    <property type="evidence" value="ECO:0007669"/>
    <property type="project" value="InterPro"/>
</dbReference>
<comment type="subcellular location">
    <subcellularLocation>
        <location evidence="1">Membrane</location>
    </subcellularLocation>
</comment>
<dbReference type="SUPFAM" id="SSF56112">
    <property type="entry name" value="Protein kinase-like (PK-like)"/>
    <property type="match status" value="1"/>
</dbReference>
<dbReference type="InterPro" id="IPR000719">
    <property type="entry name" value="Prot_kinase_dom"/>
</dbReference>
<comment type="caution">
    <text evidence="14">The sequence shown here is derived from an EMBL/GenBank/DDBJ whole genome shotgun (WGS) entry which is preliminary data.</text>
</comment>
<dbReference type="AlphaFoldDB" id="A0A9D4ZDC7"/>
<keyword evidence="5" id="KW-0677">Repeat</keyword>
<dbReference type="SMART" id="SM00220">
    <property type="entry name" value="S_TKc"/>
    <property type="match status" value="1"/>
</dbReference>
<evidence type="ECO:0000256" key="10">
    <source>
        <dbReference type="ARBA" id="ARBA00023180"/>
    </source>
</evidence>
<dbReference type="Pfam" id="PF00560">
    <property type="entry name" value="LRR_1"/>
    <property type="match status" value="3"/>
</dbReference>
<evidence type="ECO:0000256" key="4">
    <source>
        <dbReference type="ARBA" id="ARBA00022729"/>
    </source>
</evidence>
<evidence type="ECO:0000313" key="14">
    <source>
        <dbReference type="EMBL" id="KAI5068486.1"/>
    </source>
</evidence>
<evidence type="ECO:0000256" key="11">
    <source>
        <dbReference type="SAM" id="MobiDB-lite"/>
    </source>
</evidence>
<dbReference type="PANTHER" id="PTHR48010">
    <property type="entry name" value="OS05G0588300 PROTEIN"/>
    <property type="match status" value="1"/>
</dbReference>
<dbReference type="Pfam" id="PF07714">
    <property type="entry name" value="PK_Tyr_Ser-Thr"/>
    <property type="match status" value="1"/>
</dbReference>
<dbReference type="InterPro" id="IPR050994">
    <property type="entry name" value="At_inactive_RLKs"/>
</dbReference>
<evidence type="ECO:0000256" key="12">
    <source>
        <dbReference type="SAM" id="Phobius"/>
    </source>
</evidence>
<evidence type="ECO:0000256" key="8">
    <source>
        <dbReference type="ARBA" id="ARBA00022989"/>
    </source>
</evidence>
<dbReference type="EMBL" id="JABFUD020000016">
    <property type="protein sequence ID" value="KAI5068486.1"/>
    <property type="molecule type" value="Genomic_DNA"/>
</dbReference>
<dbReference type="OrthoDB" id="652551at2759"/>
<dbReference type="Gene3D" id="3.30.200.20">
    <property type="entry name" value="Phosphorylase Kinase, domain 1"/>
    <property type="match status" value="1"/>
</dbReference>
<dbReference type="FunFam" id="3.30.200.20:FF:000307">
    <property type="entry name" value="pollen receptor-like kinase 1"/>
    <property type="match status" value="1"/>
</dbReference>
<feature type="region of interest" description="Disordered" evidence="11">
    <location>
        <begin position="299"/>
        <end position="318"/>
    </location>
</feature>
<keyword evidence="8 12" id="KW-1133">Transmembrane helix</keyword>
<keyword evidence="10" id="KW-0325">Glycoprotein</keyword>
<evidence type="ECO:0000256" key="2">
    <source>
        <dbReference type="ARBA" id="ARBA00022614"/>
    </source>
</evidence>
<name>A0A9D4ZDC7_ADICA</name>
<keyword evidence="15" id="KW-1185">Reference proteome</keyword>
<accession>A0A9D4ZDC7</accession>
<keyword evidence="4" id="KW-0732">Signal</keyword>
<dbReference type="Gene3D" id="3.80.10.10">
    <property type="entry name" value="Ribonuclease Inhibitor"/>
    <property type="match status" value="1"/>
</dbReference>
<gene>
    <name evidence="14" type="ORF">GOP47_0016831</name>
</gene>
<dbReference type="InterPro" id="IPR001245">
    <property type="entry name" value="Ser-Thr/Tyr_kinase_cat_dom"/>
</dbReference>
<evidence type="ECO:0000256" key="1">
    <source>
        <dbReference type="ARBA" id="ARBA00004370"/>
    </source>
</evidence>
<dbReference type="FunFam" id="3.80.10.10:FF:000400">
    <property type="entry name" value="Nuclear pore complex protein NUP107"/>
    <property type="match status" value="1"/>
</dbReference>
<keyword evidence="6" id="KW-0547">Nucleotide-binding</keyword>